<sequence precursor="true">MNLRPVVFLFALFLLAGVGLGDDRIVSVDQQAKFMTVEQGGLLKLYRLTDTTDITVNGAKASIPQLLPGQTVAVKLAGSVTAVKVVASGLASNASSARPLALRTITIQMRVDGSDRLFYQDGKLWIEHMSAQKPANIFINGIEWTPNWNGDKTDVFTKFSVPVAPIGQGHVTMKQFAGRSKVRQEHSPIAPVVVTISDDPSGADDYEIQLSW</sequence>
<evidence type="ECO:0000313" key="2">
    <source>
        <dbReference type="Proteomes" id="UP000005824"/>
    </source>
</evidence>
<proteinExistence type="predicted"/>
<comment type="caution">
    <text evidence="1">The sequence shown here is derived from an EMBL/GenBank/DDBJ whole genome shotgun (WGS) entry which is preliminary data.</text>
</comment>
<evidence type="ECO:0000313" key="1">
    <source>
        <dbReference type="EMBL" id="EDY20073.1"/>
    </source>
</evidence>
<dbReference type="AlphaFoldDB" id="B4D161"/>
<name>B4D161_9BACT</name>
<keyword evidence="2" id="KW-1185">Reference proteome</keyword>
<reference evidence="1 2" key="1">
    <citation type="journal article" date="2011" name="J. Bacteriol.">
        <title>Genome sequence of Chthoniobacter flavus Ellin428, an aerobic heterotrophic soil bacterium.</title>
        <authorList>
            <person name="Kant R."/>
            <person name="van Passel M.W."/>
            <person name="Palva A."/>
            <person name="Lucas S."/>
            <person name="Lapidus A."/>
            <person name="Glavina Del Rio T."/>
            <person name="Dalin E."/>
            <person name="Tice H."/>
            <person name="Bruce D."/>
            <person name="Goodwin L."/>
            <person name="Pitluck S."/>
            <person name="Larimer F.W."/>
            <person name="Land M.L."/>
            <person name="Hauser L."/>
            <person name="Sangwan P."/>
            <person name="de Vos W.M."/>
            <person name="Janssen P.H."/>
            <person name="Smidt H."/>
        </authorList>
    </citation>
    <scope>NUCLEOTIDE SEQUENCE [LARGE SCALE GENOMIC DNA]</scope>
    <source>
        <strain evidence="1 2">Ellin428</strain>
    </source>
</reference>
<dbReference type="EMBL" id="ABVL01000006">
    <property type="protein sequence ID" value="EDY20073.1"/>
    <property type="molecule type" value="Genomic_DNA"/>
</dbReference>
<dbReference type="RefSeq" id="WP_006979987.1">
    <property type="nucleotide sequence ID" value="NZ_ABVL01000006.1"/>
</dbReference>
<gene>
    <name evidence="1" type="ORF">CfE428DRAFT_2662</name>
</gene>
<organism evidence="1 2">
    <name type="scientific">Chthoniobacter flavus Ellin428</name>
    <dbReference type="NCBI Taxonomy" id="497964"/>
    <lineage>
        <taxon>Bacteria</taxon>
        <taxon>Pseudomonadati</taxon>
        <taxon>Verrucomicrobiota</taxon>
        <taxon>Spartobacteria</taxon>
        <taxon>Chthoniobacterales</taxon>
        <taxon>Chthoniobacteraceae</taxon>
        <taxon>Chthoniobacter</taxon>
    </lineage>
</organism>
<dbReference type="Proteomes" id="UP000005824">
    <property type="component" value="Unassembled WGS sequence"/>
</dbReference>
<protein>
    <submittedName>
        <fullName evidence="1">Uncharacterized protein</fullName>
    </submittedName>
</protein>
<dbReference type="STRING" id="497964.CfE428DRAFT_2662"/>
<accession>B4D161</accession>
<dbReference type="InParanoid" id="B4D161"/>